<reference evidence="1" key="1">
    <citation type="journal article" date="2020" name="Fungal Divers.">
        <title>Resolving the Mortierellaceae phylogeny through synthesis of multi-gene phylogenetics and phylogenomics.</title>
        <authorList>
            <person name="Vandepol N."/>
            <person name="Liber J."/>
            <person name="Desiro A."/>
            <person name="Na H."/>
            <person name="Kennedy M."/>
            <person name="Barry K."/>
            <person name="Grigoriev I.V."/>
            <person name="Miller A.N."/>
            <person name="O'Donnell K."/>
            <person name="Stajich J.E."/>
            <person name="Bonito G."/>
        </authorList>
    </citation>
    <scope>NUCLEOTIDE SEQUENCE</scope>
    <source>
        <strain evidence="1">NRRL 2769</strain>
    </source>
</reference>
<evidence type="ECO:0000313" key="1">
    <source>
        <dbReference type="EMBL" id="KAF9999459.1"/>
    </source>
</evidence>
<protein>
    <submittedName>
        <fullName evidence="1">Uncharacterized protein</fullName>
    </submittedName>
</protein>
<accession>A0A9P6ST09</accession>
<keyword evidence="2" id="KW-1185">Reference proteome</keyword>
<dbReference type="AlphaFoldDB" id="A0A9P6ST09"/>
<sequence length="55" mass="5950">MDRSLPVDLAASPSVDVVDSPSADVVDSLQLMSLPLPHFVPFRSKNSRDTLQKAV</sequence>
<feature type="non-terminal residue" evidence="1">
    <location>
        <position position="55"/>
    </location>
</feature>
<gene>
    <name evidence="1" type="ORF">BGZ80_006559</name>
</gene>
<comment type="caution">
    <text evidence="1">The sequence shown here is derived from an EMBL/GenBank/DDBJ whole genome shotgun (WGS) entry which is preliminary data.</text>
</comment>
<dbReference type="Proteomes" id="UP000703661">
    <property type="component" value="Unassembled WGS sequence"/>
</dbReference>
<name>A0A9P6ST09_9FUNG</name>
<dbReference type="EMBL" id="JAAAID010003248">
    <property type="protein sequence ID" value="KAF9999459.1"/>
    <property type="molecule type" value="Genomic_DNA"/>
</dbReference>
<evidence type="ECO:0000313" key="2">
    <source>
        <dbReference type="Proteomes" id="UP000703661"/>
    </source>
</evidence>
<proteinExistence type="predicted"/>
<organism evidence="1 2">
    <name type="scientific">Entomortierella chlamydospora</name>
    <dbReference type="NCBI Taxonomy" id="101097"/>
    <lineage>
        <taxon>Eukaryota</taxon>
        <taxon>Fungi</taxon>
        <taxon>Fungi incertae sedis</taxon>
        <taxon>Mucoromycota</taxon>
        <taxon>Mortierellomycotina</taxon>
        <taxon>Mortierellomycetes</taxon>
        <taxon>Mortierellales</taxon>
        <taxon>Mortierellaceae</taxon>
        <taxon>Entomortierella</taxon>
    </lineage>
</organism>